<feature type="compositionally biased region" description="Low complexity" evidence="1">
    <location>
        <begin position="271"/>
        <end position="284"/>
    </location>
</feature>
<gene>
    <name evidence="2" type="ORF">I79_005817</name>
</gene>
<feature type="compositionally biased region" description="Basic and acidic residues" evidence="1">
    <location>
        <begin position="297"/>
        <end position="312"/>
    </location>
</feature>
<dbReference type="InParanoid" id="G3H666"/>
<feature type="compositionally biased region" description="Low complexity" evidence="1">
    <location>
        <begin position="388"/>
        <end position="403"/>
    </location>
</feature>
<reference evidence="3" key="1">
    <citation type="journal article" date="2011" name="Nat. Biotechnol.">
        <title>The genomic sequence of the Chinese hamster ovary (CHO)-K1 cell line.</title>
        <authorList>
            <person name="Xu X."/>
            <person name="Nagarajan H."/>
            <person name="Lewis N.E."/>
            <person name="Pan S."/>
            <person name="Cai Z."/>
            <person name="Liu X."/>
            <person name="Chen W."/>
            <person name="Xie M."/>
            <person name="Wang W."/>
            <person name="Hammond S."/>
            <person name="Andersen M.R."/>
            <person name="Neff N."/>
            <person name="Passarelli B."/>
            <person name="Koh W."/>
            <person name="Fan H.C."/>
            <person name="Wang J."/>
            <person name="Gui Y."/>
            <person name="Lee K.H."/>
            <person name="Betenbaugh M.J."/>
            <person name="Quake S.R."/>
            <person name="Famili I."/>
            <person name="Palsson B.O."/>
            <person name="Wang J."/>
        </authorList>
    </citation>
    <scope>NUCLEOTIDE SEQUENCE [LARGE SCALE GENOMIC DNA]</scope>
    <source>
        <strain evidence="3">CHO K1 cell line</strain>
    </source>
</reference>
<dbReference type="AlphaFoldDB" id="G3H666"/>
<dbReference type="PaxDb" id="10029-XP_007632583.1"/>
<dbReference type="GlyGen" id="G3H666">
    <property type="glycosylation" value="2 sites"/>
</dbReference>
<evidence type="ECO:0000313" key="3">
    <source>
        <dbReference type="Proteomes" id="UP000001075"/>
    </source>
</evidence>
<feature type="region of interest" description="Disordered" evidence="1">
    <location>
        <begin position="30"/>
        <end position="115"/>
    </location>
</feature>
<organism evidence="2 3">
    <name type="scientific">Cricetulus griseus</name>
    <name type="common">Chinese hamster</name>
    <name type="synonym">Cricetulus barabensis griseus</name>
    <dbReference type="NCBI Taxonomy" id="10029"/>
    <lineage>
        <taxon>Eukaryota</taxon>
        <taxon>Metazoa</taxon>
        <taxon>Chordata</taxon>
        <taxon>Craniata</taxon>
        <taxon>Vertebrata</taxon>
        <taxon>Euteleostomi</taxon>
        <taxon>Mammalia</taxon>
        <taxon>Eutheria</taxon>
        <taxon>Euarchontoglires</taxon>
        <taxon>Glires</taxon>
        <taxon>Rodentia</taxon>
        <taxon>Myomorpha</taxon>
        <taxon>Muroidea</taxon>
        <taxon>Cricetidae</taxon>
        <taxon>Cricetinae</taxon>
        <taxon>Cricetulus</taxon>
    </lineage>
</organism>
<evidence type="ECO:0000313" key="2">
    <source>
        <dbReference type="EMBL" id="EGV98597.1"/>
    </source>
</evidence>
<feature type="compositionally biased region" description="Basic and acidic residues" evidence="1">
    <location>
        <begin position="81"/>
        <end position="96"/>
    </location>
</feature>
<feature type="compositionally biased region" description="Basic and acidic residues" evidence="1">
    <location>
        <begin position="37"/>
        <end position="60"/>
    </location>
</feature>
<feature type="region of interest" description="Disordered" evidence="1">
    <location>
        <begin position="643"/>
        <end position="683"/>
    </location>
</feature>
<accession>G3H666</accession>
<feature type="compositionally biased region" description="Pro residues" evidence="1">
    <location>
        <begin position="341"/>
        <end position="350"/>
    </location>
</feature>
<name>G3H666_CRIGR</name>
<protein>
    <submittedName>
        <fullName evidence="2">Protein C15orf2</fullName>
    </submittedName>
</protein>
<feature type="region of interest" description="Disordered" evidence="1">
    <location>
        <begin position="340"/>
        <end position="429"/>
    </location>
</feature>
<feature type="compositionally biased region" description="Polar residues" evidence="1">
    <location>
        <begin position="708"/>
        <end position="721"/>
    </location>
</feature>
<feature type="compositionally biased region" description="Acidic residues" evidence="1">
    <location>
        <begin position="97"/>
        <end position="115"/>
    </location>
</feature>
<dbReference type="Proteomes" id="UP000001075">
    <property type="component" value="Unassembled WGS sequence"/>
</dbReference>
<feature type="region of interest" description="Disordered" evidence="1">
    <location>
        <begin position="234"/>
        <end position="312"/>
    </location>
</feature>
<evidence type="ECO:0000256" key="1">
    <source>
        <dbReference type="SAM" id="MobiDB-lite"/>
    </source>
</evidence>
<sequence length="841" mass="89065">MKIPPLEQNPLSTAWPAWVVQAEEALTLAHLPLPCPKETEPRAEEELKNRREEKVKGKEDKEEEEGEEKEEKEKEEEEQEKEQVQQKGEQKEKEELKEEEAGEEEGEDEEEEDNDWWLLEETEGQDDKERGSSSSLVQAATSMTLVAKSTMVSITLPYEPQVGNQYPHDTSVEVTALVSSREFSCGLSSPSSHSLAQVVPAHWCSGEDALGYLTGASVSCSSLREAFPKKELELNSLPGSTDSQTQASAPGSPTKPVSALKRPCKRKAATPELQLPPSGLLPLPWDQGDLPPPPKIPRIDTEKESDTTKSMKDQGIQIAGDTVDDLQPKNQVVSVHTAPHPVLPSPPPASGPAGYLSLPTDGVSSPGPPASTPLLYQAAESPIPSVPSPSLTPNIPTIPISPSALPSNPLHPCRARPSVETPPDAKKGPANLATALASISHLPRPGPEPLSFSTSSCRMESPAPVSIPCHPSLSFSATSLDPSLRNPHTVFSTTPSHACEDMSWEPSSGSAVMDMDTTPPSEAAILSSPTVSSGSSLPFVPSHSSMQQRWLAANATVPTGPLALRAPCHTPIGNNLYPPRPTNGWKQEVSPSGDPGVWIQPGLVPAVPPIVAITPSHPASDFELMDTTPPSKAVILHSSPAADRVSNSLHPQSVWGPTKAYNRTGRTSPSTSALLSRPQPDGCVFMRNPSTSTAAIGLTSRACKPARGSTTRLGLAGSTSPAHRGRPKGTALAYGKRPCASYIATPTSGFTLNKGMGSGDCSSSSTNFAPSTSALVRPLVPLSGENCRPGKLKQGCMSTPRSYTARRKGKDSKTTVAPIVLKLCRSSTHSRGAVQVGAGGH</sequence>
<proteinExistence type="predicted"/>
<dbReference type="EMBL" id="JH000171">
    <property type="protein sequence ID" value="EGV98597.1"/>
    <property type="molecule type" value="Genomic_DNA"/>
</dbReference>
<feature type="compositionally biased region" description="Acidic residues" evidence="1">
    <location>
        <begin position="61"/>
        <end position="80"/>
    </location>
</feature>
<feature type="compositionally biased region" description="Polar residues" evidence="1">
    <location>
        <begin position="237"/>
        <end position="251"/>
    </location>
</feature>
<feature type="compositionally biased region" description="Polar residues" evidence="1">
    <location>
        <begin position="664"/>
        <end position="674"/>
    </location>
</feature>
<feature type="region of interest" description="Disordered" evidence="1">
    <location>
        <begin position="708"/>
        <end position="730"/>
    </location>
</feature>